<name>V9KQ10_CALMI</name>
<feature type="compositionally biased region" description="Basic residues" evidence="11">
    <location>
        <begin position="1"/>
        <end position="19"/>
    </location>
</feature>
<gene>
    <name evidence="14" type="primary">LOC103186793</name>
</gene>
<dbReference type="KEGG" id="cmk:103186793"/>
<feature type="region of interest" description="Disordered" evidence="11">
    <location>
        <begin position="1"/>
        <end position="36"/>
    </location>
</feature>
<dbReference type="PANTHER" id="PTHR14845">
    <property type="entry name" value="COILED-COIL DOMAIN-CONTAINING 166"/>
    <property type="match status" value="1"/>
</dbReference>
<dbReference type="GeneID" id="103186793"/>
<keyword evidence="6" id="KW-0969">Cilium</keyword>
<evidence type="ECO:0000256" key="2">
    <source>
        <dbReference type="ARBA" id="ARBA00007508"/>
    </source>
</evidence>
<evidence type="ECO:0000313" key="13">
    <source>
        <dbReference type="EMBL" id="AFP00166.1"/>
    </source>
</evidence>
<keyword evidence="15" id="KW-1185">Reference proteome</keyword>
<dbReference type="OMA" id="MEADKWT"/>
<keyword evidence="4" id="KW-0963">Cytoplasm</keyword>
<evidence type="ECO:0000256" key="11">
    <source>
        <dbReference type="SAM" id="MobiDB-lite"/>
    </source>
</evidence>
<proteinExistence type="evidence at transcript level"/>
<feature type="compositionally biased region" description="Polar residues" evidence="11">
    <location>
        <begin position="498"/>
        <end position="509"/>
    </location>
</feature>
<evidence type="ECO:0000256" key="3">
    <source>
        <dbReference type="ARBA" id="ARBA00015392"/>
    </source>
</evidence>
<evidence type="ECO:0000256" key="10">
    <source>
        <dbReference type="SAM" id="Coils"/>
    </source>
</evidence>
<evidence type="ECO:0000256" key="1">
    <source>
        <dbReference type="ARBA" id="ARBA00004120"/>
    </source>
</evidence>
<keyword evidence="8" id="KW-0966">Cell projection</keyword>
<keyword evidence="7" id="KW-0206">Cytoskeleton</keyword>
<comment type="similarity">
    <text evidence="2">Belongs to the BBOF1 family.</text>
</comment>
<dbReference type="InterPro" id="IPR032777">
    <property type="entry name" value="DUF4515"/>
</dbReference>
<dbReference type="Proteomes" id="UP000314986">
    <property type="component" value="Unassembled WGS sequence"/>
</dbReference>
<dbReference type="RefSeq" id="XP_007904217.1">
    <property type="nucleotide sequence ID" value="XM_007906026.2"/>
</dbReference>
<sequence>MVKKKGKGRKKGGKGKKGKKQEPKANRESDAERARVNATLWESRLDVTEKSRMEYRETARMLARANESLINQRVQIERDTVEVISYLKKQDMQKNDQISKLQLQLSDQKKEAHEQHQNIIENYTGQINELEEKVSKKANEIQLIQGELNRVKEFRRKQIYMKKELDAIKDTMSTTIKEHTDTLRLMEGRFFEEKVRLEKEAEQKLVQLTEQAHTEAIVNLENKTRCVFKENVRLTGTVKVYIKEAEYLKKINQHLKDQNMQLFSQKETSEVLVKEKLLEVKQLKDQIQQLQKNMQNLEKALGHMAREFETAKWNVQHQSQIKTQTNQVEITRLETVIKMKDKEMNRVKTLARSILDQRTDVEIFFLESLEEVKKKIICSRLHYKKAAEIAFNKKMKKAYEGKEEYPKIRTFSKDHHSTNNVYQDMEEAEKWINIKGNKIDIGDLTWEQKEKVLRLLFARMNRLAGNINENASFQKVFITEAPDTEVPTDGCMFPSIPSAKQMTDETAAS</sequence>
<reference evidence="14" key="4">
    <citation type="submission" date="2025-05" db="UniProtKB">
        <authorList>
            <consortium name="Ensembl"/>
        </authorList>
    </citation>
    <scope>IDENTIFICATION</scope>
</reference>
<evidence type="ECO:0000256" key="5">
    <source>
        <dbReference type="ARBA" id="ARBA00023054"/>
    </source>
</evidence>
<evidence type="ECO:0000256" key="9">
    <source>
        <dbReference type="ARBA" id="ARBA00031573"/>
    </source>
</evidence>
<reference evidence="13 15" key="3">
    <citation type="journal article" date="2014" name="Nature">
        <title>Elephant shark genome provides unique insights into gnathostome evolution.</title>
        <authorList>
            <consortium name="International Elephant Shark Genome Sequencing Consortium"/>
            <person name="Venkatesh B."/>
            <person name="Lee A.P."/>
            <person name="Ravi V."/>
            <person name="Maurya A.K."/>
            <person name="Lian M.M."/>
            <person name="Swann J.B."/>
            <person name="Ohta Y."/>
            <person name="Flajnik M.F."/>
            <person name="Sutoh Y."/>
            <person name="Kasahara M."/>
            <person name="Hoon S."/>
            <person name="Gangu V."/>
            <person name="Roy S.W."/>
            <person name="Irimia M."/>
            <person name="Korzh V."/>
            <person name="Kondrychyn I."/>
            <person name="Lim Z.W."/>
            <person name="Tay B.H."/>
            <person name="Tohari S."/>
            <person name="Kong K.W."/>
            <person name="Ho S."/>
            <person name="Lorente-Galdos B."/>
            <person name="Quilez J."/>
            <person name="Marques-Bonet T."/>
            <person name="Raney B.J."/>
            <person name="Ingham P.W."/>
            <person name="Tay A."/>
            <person name="Hillier L.W."/>
            <person name="Minx P."/>
            <person name="Boehm T."/>
            <person name="Wilson R.K."/>
            <person name="Brenner S."/>
            <person name="Warren W.C."/>
        </authorList>
    </citation>
    <scope>NUCLEOTIDE SEQUENCE</scope>
    <source>
        <tissue evidence="13">Testis</tissue>
    </source>
</reference>
<dbReference type="Ensembl" id="ENSCMIT00000041444.1">
    <property type="protein sequence ID" value="ENSCMIP00000040868.1"/>
    <property type="gene ID" value="ENSCMIG00000017026.1"/>
</dbReference>
<dbReference type="GeneTree" id="ENSGT00940000154427"/>
<protein>
    <recommendedName>
        <fullName evidence="3">Basal body-orientation factor 1</fullName>
    </recommendedName>
    <alternativeName>
        <fullName evidence="9">Coiled-coil domain-containing protein 176</fullName>
    </alternativeName>
</protein>
<feature type="coiled-coil region" evidence="10">
    <location>
        <begin position="273"/>
        <end position="307"/>
    </location>
</feature>
<evidence type="ECO:0000313" key="15">
    <source>
        <dbReference type="Proteomes" id="UP000314986"/>
    </source>
</evidence>
<feature type="domain" description="DUF4515" evidence="12">
    <location>
        <begin position="83"/>
        <end position="272"/>
    </location>
</feature>
<dbReference type="Pfam" id="PF14988">
    <property type="entry name" value="DUF4515"/>
    <property type="match status" value="1"/>
</dbReference>
<dbReference type="AlphaFoldDB" id="V9KQ10"/>
<evidence type="ECO:0000256" key="7">
    <source>
        <dbReference type="ARBA" id="ARBA00023212"/>
    </source>
</evidence>
<evidence type="ECO:0000256" key="8">
    <source>
        <dbReference type="ARBA" id="ARBA00023273"/>
    </source>
</evidence>
<feature type="compositionally biased region" description="Basic and acidic residues" evidence="11">
    <location>
        <begin position="20"/>
        <end position="35"/>
    </location>
</feature>
<dbReference type="STRING" id="7868.ENSCMIP00000040868"/>
<dbReference type="OrthoDB" id="441129at2759"/>
<reference evidence="15" key="1">
    <citation type="journal article" date="2006" name="Science">
        <title>Ancient noncoding elements conserved in the human genome.</title>
        <authorList>
            <person name="Venkatesh B."/>
            <person name="Kirkness E.F."/>
            <person name="Loh Y.H."/>
            <person name="Halpern A.L."/>
            <person name="Lee A.P."/>
            <person name="Johnson J."/>
            <person name="Dandona N."/>
            <person name="Viswanathan L.D."/>
            <person name="Tay A."/>
            <person name="Venter J.C."/>
            <person name="Strausberg R.L."/>
            <person name="Brenner S."/>
        </authorList>
    </citation>
    <scope>NUCLEOTIDE SEQUENCE [LARGE SCALE GENOMIC DNA]</scope>
</reference>
<evidence type="ECO:0000313" key="14">
    <source>
        <dbReference type="Ensembl" id="ENSCMIP00000040868.1"/>
    </source>
</evidence>
<feature type="coiled-coil region" evidence="10">
    <location>
        <begin position="98"/>
        <end position="147"/>
    </location>
</feature>
<evidence type="ECO:0000259" key="12">
    <source>
        <dbReference type="Pfam" id="PF14988"/>
    </source>
</evidence>
<feature type="region of interest" description="Disordered" evidence="11">
    <location>
        <begin position="488"/>
        <end position="509"/>
    </location>
</feature>
<dbReference type="EMBL" id="JW867648">
    <property type="protein sequence ID" value="AFP00166.1"/>
    <property type="molecule type" value="mRNA"/>
</dbReference>
<organism evidence="13">
    <name type="scientific">Callorhinchus milii</name>
    <name type="common">Ghost shark</name>
    <dbReference type="NCBI Taxonomy" id="7868"/>
    <lineage>
        <taxon>Eukaryota</taxon>
        <taxon>Metazoa</taxon>
        <taxon>Chordata</taxon>
        <taxon>Craniata</taxon>
        <taxon>Vertebrata</taxon>
        <taxon>Chondrichthyes</taxon>
        <taxon>Holocephali</taxon>
        <taxon>Chimaeriformes</taxon>
        <taxon>Callorhinchidae</taxon>
        <taxon>Callorhinchus</taxon>
    </lineage>
</organism>
<accession>V9KQ10</accession>
<reference evidence="15" key="2">
    <citation type="journal article" date="2007" name="PLoS Biol.">
        <title>Survey sequencing and comparative analysis of the elephant shark (Callorhinchus milii) genome.</title>
        <authorList>
            <person name="Venkatesh B."/>
            <person name="Kirkness E.F."/>
            <person name="Loh Y.H."/>
            <person name="Halpern A.L."/>
            <person name="Lee A.P."/>
            <person name="Johnson J."/>
            <person name="Dandona N."/>
            <person name="Viswanathan L.D."/>
            <person name="Tay A."/>
            <person name="Venter J.C."/>
            <person name="Strausberg R.L."/>
            <person name="Brenner S."/>
        </authorList>
    </citation>
    <scope>NUCLEOTIDE SEQUENCE [LARGE SCALE GENOMIC DNA]</scope>
</reference>
<comment type="subcellular location">
    <subcellularLocation>
        <location evidence="1">Cytoplasm</location>
        <location evidence="1">Cytoskeleton</location>
        <location evidence="1">Cilium basal body</location>
    </subcellularLocation>
</comment>
<evidence type="ECO:0000256" key="6">
    <source>
        <dbReference type="ARBA" id="ARBA00023069"/>
    </source>
</evidence>
<evidence type="ECO:0000256" key="4">
    <source>
        <dbReference type="ARBA" id="ARBA00022490"/>
    </source>
</evidence>
<keyword evidence="5 10" id="KW-0175">Coiled coil</keyword>
<dbReference type="PANTHER" id="PTHR14845:SF5">
    <property type="entry name" value="BASAL BODY-ORIENTATION FACTOR 1"/>
    <property type="match status" value="1"/>
</dbReference>